<evidence type="ECO:0000313" key="4">
    <source>
        <dbReference type="Proteomes" id="UP001046870"/>
    </source>
</evidence>
<dbReference type="EMBL" id="JAFDVH010000017">
    <property type="protein sequence ID" value="KAG7462098.1"/>
    <property type="molecule type" value="Genomic_DNA"/>
</dbReference>
<name>A0A9D3SYU4_MEGAT</name>
<evidence type="ECO:0000313" key="3">
    <source>
        <dbReference type="EMBL" id="KAG7462098.1"/>
    </source>
</evidence>
<keyword evidence="4" id="KW-1185">Reference proteome</keyword>
<protein>
    <submittedName>
        <fullName evidence="3">Uncharacterized protein</fullName>
    </submittedName>
</protein>
<feature type="region of interest" description="Disordered" evidence="2">
    <location>
        <begin position="344"/>
        <end position="394"/>
    </location>
</feature>
<evidence type="ECO:0000256" key="2">
    <source>
        <dbReference type="SAM" id="MobiDB-lite"/>
    </source>
</evidence>
<reference evidence="3" key="1">
    <citation type="submission" date="2021-01" db="EMBL/GenBank/DDBJ databases">
        <authorList>
            <person name="Zahm M."/>
            <person name="Roques C."/>
            <person name="Cabau C."/>
            <person name="Klopp C."/>
            <person name="Donnadieu C."/>
            <person name="Jouanno E."/>
            <person name="Lampietro C."/>
            <person name="Louis A."/>
            <person name="Herpin A."/>
            <person name="Echchiki A."/>
            <person name="Berthelot C."/>
            <person name="Parey E."/>
            <person name="Roest-Crollius H."/>
            <person name="Braasch I."/>
            <person name="Postlethwait J."/>
            <person name="Bobe J."/>
            <person name="Montfort J."/>
            <person name="Bouchez O."/>
            <person name="Begum T."/>
            <person name="Mejri S."/>
            <person name="Adams A."/>
            <person name="Chen W.-J."/>
            <person name="Guiguen Y."/>
        </authorList>
    </citation>
    <scope>NUCLEOTIDE SEQUENCE</scope>
    <source>
        <strain evidence="3">YG-15Mar2019-1</strain>
        <tissue evidence="3">Brain</tissue>
    </source>
</reference>
<accession>A0A9D3SYU4</accession>
<gene>
    <name evidence="3" type="ORF">MATL_G00199030</name>
</gene>
<sequence>MAASVSPRSLRSGLERTPSRTFQHVQTLLTFHQNARCCRPVSDGGMRSWSSDVSGRGTSCLVGQRRDVPSPRLPVGRAGGDSVWELLESERRRESLELSLTKARRALQSQHCRLLQQHGAWAHPRKMFPLKLREIKGTDCSGISAAGFTALQYGDLYQRIGKLQSELEVLRWKVNQGACPGGSCWHIHSPKLDMTPPVKQEDQGTTAQLIALAMDNSQLQRERGDLERLAQDVLACLGLLEQGREALEAQVSGLRAELFQTRCREQELRQNSLASQAELTGCRQLSDSIQQEVSALRRRLASSEERVALMESERSVLAARLQALESEREQLLSQKALLVQKLWHSGTPPGQDAGAGPRPPAGPGRALDMHAGGSGRESAREEKEDREEGPKEMSAQLEHLQLQCSQDPLGGATTVSAQPLPVTQGEAGDEPKLKHMWMGESVRPVEYHSGAQGADRGFPQEQSGWRSQVGQEKGPREDRCHDLWHDDPHSANQIAALAIELQQLRKANSVASGLPDCAGGMQARDWLDRVTLVKECVGEMERNEASAHARATPQGPSPPSPPEMPVASGLQVATFLLPPRTQRSQRALIPLAKARCLPMSEVC</sequence>
<dbReference type="Proteomes" id="UP001046870">
    <property type="component" value="Chromosome 17"/>
</dbReference>
<feature type="compositionally biased region" description="Basic and acidic residues" evidence="2">
    <location>
        <begin position="377"/>
        <end position="391"/>
    </location>
</feature>
<feature type="region of interest" description="Disordered" evidence="2">
    <location>
        <begin position="543"/>
        <end position="566"/>
    </location>
</feature>
<organism evidence="3 4">
    <name type="scientific">Megalops atlanticus</name>
    <name type="common">Tarpon</name>
    <name type="synonym">Clupea gigantea</name>
    <dbReference type="NCBI Taxonomy" id="7932"/>
    <lineage>
        <taxon>Eukaryota</taxon>
        <taxon>Metazoa</taxon>
        <taxon>Chordata</taxon>
        <taxon>Craniata</taxon>
        <taxon>Vertebrata</taxon>
        <taxon>Euteleostomi</taxon>
        <taxon>Actinopterygii</taxon>
        <taxon>Neopterygii</taxon>
        <taxon>Teleostei</taxon>
        <taxon>Elopiformes</taxon>
        <taxon>Megalopidae</taxon>
        <taxon>Megalops</taxon>
    </lineage>
</organism>
<dbReference type="AlphaFoldDB" id="A0A9D3SYU4"/>
<proteinExistence type="predicted"/>
<keyword evidence="1" id="KW-0175">Coiled coil</keyword>
<feature type="compositionally biased region" description="Pro residues" evidence="2">
    <location>
        <begin position="555"/>
        <end position="564"/>
    </location>
</feature>
<feature type="coiled-coil region" evidence="1">
    <location>
        <begin position="286"/>
        <end position="341"/>
    </location>
</feature>
<dbReference type="OrthoDB" id="9908976at2759"/>
<evidence type="ECO:0000256" key="1">
    <source>
        <dbReference type="SAM" id="Coils"/>
    </source>
</evidence>
<comment type="caution">
    <text evidence="3">The sequence shown here is derived from an EMBL/GenBank/DDBJ whole genome shotgun (WGS) entry which is preliminary data.</text>
</comment>